<feature type="transmembrane region" description="Helical" evidence="7">
    <location>
        <begin position="216"/>
        <end position="236"/>
    </location>
</feature>
<proteinExistence type="inferred from homology"/>
<dbReference type="OrthoDB" id="754047at2759"/>
<dbReference type="SUPFAM" id="SSF103473">
    <property type="entry name" value="MFS general substrate transporter"/>
    <property type="match status" value="1"/>
</dbReference>
<evidence type="ECO:0000256" key="3">
    <source>
        <dbReference type="ARBA" id="ARBA00022448"/>
    </source>
</evidence>
<accession>A0A0L7LVP7</accession>
<dbReference type="Pfam" id="PF03092">
    <property type="entry name" value="BT1"/>
    <property type="match status" value="1"/>
</dbReference>
<feature type="transmembrane region" description="Helical" evidence="7">
    <location>
        <begin position="147"/>
        <end position="166"/>
    </location>
</feature>
<evidence type="ECO:0000256" key="5">
    <source>
        <dbReference type="ARBA" id="ARBA00022989"/>
    </source>
</evidence>
<dbReference type="InterPro" id="IPR036259">
    <property type="entry name" value="MFS_trans_sf"/>
</dbReference>
<feature type="transmembrane region" description="Helical" evidence="7">
    <location>
        <begin position="395"/>
        <end position="419"/>
    </location>
</feature>
<dbReference type="KEGG" id="pfd:PFDG_00032"/>
<feature type="transmembrane region" description="Helical" evidence="7">
    <location>
        <begin position="187"/>
        <end position="210"/>
    </location>
</feature>
<reference evidence="9" key="1">
    <citation type="submission" date="2006-09" db="EMBL/GenBank/DDBJ databases">
        <title>Annotation of Plasmodium falciparum Dd2.</title>
        <authorList>
            <consortium name="The Broad Institute Genome Sequencing Platform"/>
            <person name="Volkman S.K."/>
            <person name="Neafsey D.E."/>
            <person name="Dash A.P."/>
            <person name="Chitnis C.E."/>
            <person name="Hartl D.L."/>
            <person name="Young S.K."/>
            <person name="Zeng Q."/>
            <person name="Koehrsen M."/>
            <person name="Alvarado L."/>
            <person name="Berlin A."/>
            <person name="Borenstein D."/>
            <person name="Chapman S.B."/>
            <person name="Chen Z."/>
            <person name="Engels R."/>
            <person name="Freedman E."/>
            <person name="Gellesch M."/>
            <person name="Goldberg J."/>
            <person name="Griggs A."/>
            <person name="Gujja S."/>
            <person name="Heilman E.R."/>
            <person name="Heiman D.I."/>
            <person name="Howarth C."/>
            <person name="Jen D."/>
            <person name="Larson L."/>
            <person name="Mehta T."/>
            <person name="Neiman D."/>
            <person name="Park D."/>
            <person name="Pearson M."/>
            <person name="Roberts A."/>
            <person name="Saif S."/>
            <person name="Shea T."/>
            <person name="Shenoy N."/>
            <person name="Sisk P."/>
            <person name="Stolte C."/>
            <person name="Sykes S."/>
            <person name="Walk T."/>
            <person name="White J."/>
            <person name="Yandava C."/>
            <person name="Haas B."/>
            <person name="Henn M.R."/>
            <person name="Nusbaum C."/>
            <person name="Birren B."/>
        </authorList>
    </citation>
    <scope>NUCLEOTIDE SEQUENCE [LARGE SCALE GENOMIC DNA]</scope>
</reference>
<dbReference type="Proteomes" id="UP000054282">
    <property type="component" value="Unassembled WGS sequence"/>
</dbReference>
<feature type="transmembrane region" description="Helical" evidence="7">
    <location>
        <begin position="327"/>
        <end position="346"/>
    </location>
</feature>
<keyword evidence="6 7" id="KW-0472">Membrane</keyword>
<keyword evidence="4 7" id="KW-0812">Transmembrane</keyword>
<evidence type="ECO:0000256" key="1">
    <source>
        <dbReference type="ARBA" id="ARBA00004141"/>
    </source>
</evidence>
<gene>
    <name evidence="8" type="ORF">PFDG_00032</name>
</gene>
<dbReference type="OMA" id="GIDDHWF"/>
<feature type="transmembrane region" description="Helical" evidence="7">
    <location>
        <begin position="59"/>
        <end position="78"/>
    </location>
</feature>
<protein>
    <submittedName>
        <fullName evidence="8">Integral membrane protein</fullName>
    </submittedName>
</protein>
<evidence type="ECO:0000256" key="2">
    <source>
        <dbReference type="ARBA" id="ARBA00007015"/>
    </source>
</evidence>
<feature type="transmembrane region" description="Helical" evidence="7">
    <location>
        <begin position="90"/>
        <end position="110"/>
    </location>
</feature>
<evidence type="ECO:0000256" key="7">
    <source>
        <dbReference type="SAM" id="Phobius"/>
    </source>
</evidence>
<feature type="transmembrane region" description="Helical" evidence="7">
    <location>
        <begin position="358"/>
        <end position="383"/>
    </location>
</feature>
<sequence length="523" mass="60106">MEDDDFSIKDKKENYETCSTETISSYISINEKCQLIEKDINDDNHENPYMIFNKISSSLIAMLQGVEVLCNLSIIYLLKDNYHLHPASLSIVMCFIKIPWSIKLVWAVISDNYPIFGYRRKYYLLLGSFLCILSLICLGLITHNNLFITILLLFIYFFGSSLCNVIGEAQVVESNRNCSINSSARNVSLFFAFRKLSFAIMSYLSGYLLLLISKKHIFLIGSFLPICVFTSGFFIIEKRNYTKSSIKDQIKCIYSIIKLSYLKNFIIFIFIMMSTPSCGNTLFFYITNELKFSPNLLGKMAMFQSLASFISIISYMLFFTKIDIRKLLLYSTIIITPFCLLPLVVIKKVNYFLFIPNTLFFITDTVLIEFIAEFQTMPILVLCSRLIPEGFESTIYSLLLSSNNFASIISSFLSSLLTYSLNITSTNFTNLPYMIIICCLTNIIPIFFLYILPNHSQKKNLQHSNSHTQKYYSYPSTDYISSQKSDSSEITKFSADMQIDDITLASPGAYTHTQKKKKEYINQ</sequence>
<evidence type="ECO:0000256" key="4">
    <source>
        <dbReference type="ARBA" id="ARBA00022692"/>
    </source>
</evidence>
<evidence type="ECO:0000313" key="9">
    <source>
        <dbReference type="Proteomes" id="UP000054282"/>
    </source>
</evidence>
<evidence type="ECO:0000313" key="8">
    <source>
        <dbReference type="EMBL" id="KOB84717.1"/>
    </source>
</evidence>
<dbReference type="InterPro" id="IPR039309">
    <property type="entry name" value="BT1"/>
</dbReference>
<dbReference type="EMBL" id="DS016060">
    <property type="protein sequence ID" value="KOB84717.1"/>
    <property type="molecule type" value="Genomic_DNA"/>
</dbReference>
<dbReference type="GO" id="GO:0016020">
    <property type="term" value="C:membrane"/>
    <property type="evidence" value="ECO:0007669"/>
    <property type="project" value="UniProtKB-SubCell"/>
</dbReference>
<evidence type="ECO:0000256" key="6">
    <source>
        <dbReference type="ARBA" id="ARBA00023136"/>
    </source>
</evidence>
<dbReference type="Gene3D" id="1.20.1250.20">
    <property type="entry name" value="MFS general substrate transporter like domains"/>
    <property type="match status" value="2"/>
</dbReference>
<dbReference type="PANTHER" id="PTHR31585">
    <property type="entry name" value="FOLATE-BIOPTERIN TRANSPORTER 1, CHLOROPLASTIC"/>
    <property type="match status" value="1"/>
</dbReference>
<reference evidence="9" key="2">
    <citation type="submission" date="2006-09" db="EMBL/GenBank/DDBJ databases">
        <title>The genome sequence of Plasmodium falciparum Dd2.</title>
        <authorList>
            <consortium name="The Broad Institute Genome Sequencing Platform"/>
            <person name="Birren B."/>
            <person name="Lander E."/>
            <person name="Galagan J."/>
            <person name="Nusbaum C."/>
            <person name="Devon K."/>
            <person name="Henn M."/>
            <person name="Jaffe D."/>
            <person name="Butler J."/>
            <person name="Alvarez P."/>
            <person name="Gnerre S."/>
            <person name="Grabherr M."/>
            <person name="Kleber M."/>
            <person name="Mauceli E."/>
            <person name="Brockman W."/>
            <person name="MacCallum I.A."/>
            <person name="Rounsley S."/>
            <person name="Young S."/>
            <person name="LaButti K."/>
            <person name="Pushparaj V."/>
            <person name="DeCaprio D."/>
            <person name="Crawford M."/>
            <person name="Koehrsen M."/>
            <person name="Engels R."/>
            <person name="Montgomery P."/>
            <person name="Pearson M."/>
            <person name="Howarth C."/>
            <person name="Larson L."/>
            <person name="Luoma S."/>
            <person name="White J."/>
            <person name="Kodira C."/>
            <person name="Zeng Q."/>
            <person name="O'Leary S."/>
            <person name="Yandava C."/>
            <person name="Alvarado L."/>
            <person name="Wirth D."/>
            <person name="Volkman S."/>
            <person name="Hartl D."/>
        </authorList>
    </citation>
    <scope>NUCLEOTIDE SEQUENCE [LARGE SCALE GENOMIC DNA]</scope>
</reference>
<feature type="transmembrane region" description="Helical" evidence="7">
    <location>
        <begin position="431"/>
        <end position="452"/>
    </location>
</feature>
<keyword evidence="5 7" id="KW-1133">Transmembrane helix</keyword>
<feature type="transmembrane region" description="Helical" evidence="7">
    <location>
        <begin position="265"/>
        <end position="286"/>
    </location>
</feature>
<comment type="subcellular location">
    <subcellularLocation>
        <location evidence="1">Membrane</location>
        <topology evidence="1">Multi-pass membrane protein</topology>
    </subcellularLocation>
</comment>
<feature type="transmembrane region" description="Helical" evidence="7">
    <location>
        <begin position="301"/>
        <end position="320"/>
    </location>
</feature>
<keyword evidence="3" id="KW-0813">Transport</keyword>
<comment type="similarity">
    <text evidence="2">Belongs to the major facilitator superfamily. Folate-biopterin transporter (TC 2.A.71) family.</text>
</comment>
<dbReference type="PANTHER" id="PTHR31585:SF0">
    <property type="entry name" value="FOLATE-BIOPTERIN TRANSPORTER 1, CHLOROPLASTIC"/>
    <property type="match status" value="1"/>
</dbReference>
<dbReference type="CDD" id="cd17484">
    <property type="entry name" value="MFS_FBT"/>
    <property type="match status" value="1"/>
</dbReference>
<organism evidence="8 9">
    <name type="scientific">Plasmodium falciparum (isolate Dd2)</name>
    <dbReference type="NCBI Taxonomy" id="57267"/>
    <lineage>
        <taxon>Eukaryota</taxon>
        <taxon>Sar</taxon>
        <taxon>Alveolata</taxon>
        <taxon>Apicomplexa</taxon>
        <taxon>Aconoidasida</taxon>
        <taxon>Haemosporida</taxon>
        <taxon>Plasmodiidae</taxon>
        <taxon>Plasmodium</taxon>
        <taxon>Plasmodium (Laverania)</taxon>
    </lineage>
</organism>
<name>A0A0L7LVP7_PLAF4</name>
<feature type="transmembrane region" description="Helical" evidence="7">
    <location>
        <begin position="122"/>
        <end position="141"/>
    </location>
</feature>
<dbReference type="AlphaFoldDB" id="A0A0L7LVP7"/>